<organism evidence="1 2">
    <name type="scientific">Polyplax serrata</name>
    <name type="common">Common mouse louse</name>
    <dbReference type="NCBI Taxonomy" id="468196"/>
    <lineage>
        <taxon>Eukaryota</taxon>
        <taxon>Metazoa</taxon>
        <taxon>Ecdysozoa</taxon>
        <taxon>Arthropoda</taxon>
        <taxon>Hexapoda</taxon>
        <taxon>Insecta</taxon>
        <taxon>Pterygota</taxon>
        <taxon>Neoptera</taxon>
        <taxon>Paraneoptera</taxon>
        <taxon>Psocodea</taxon>
        <taxon>Troctomorpha</taxon>
        <taxon>Phthiraptera</taxon>
        <taxon>Anoplura</taxon>
        <taxon>Polyplacidae</taxon>
        <taxon>Polyplax</taxon>
    </lineage>
</organism>
<dbReference type="Proteomes" id="UP001359485">
    <property type="component" value="Unassembled WGS sequence"/>
</dbReference>
<proteinExistence type="predicted"/>
<name>A0ABR1AD38_POLSC</name>
<sequence>MVSLQWPIRTHPGLNAEKAYVSESNCEQKGSIVKKIRRGARPFYLWRNLLSTPRKLGDFSQFPPEKQGQKNKNWTHRVQKIEIFKTVQEELGWPPTKLALALRVALYEELLEEVLSALGVDWAWAEKKAPSLFFSKLDHGDPWSYKAIFIVSVITQIIRDSGVKTSVISRRQFFAKHQQHSLVLRVHHKLPVNGFIGQTYIRRKSLTVFNNDILEFALKNGGMIPLIWSSSPSSQMIWTLSHLRYPLVQVEEGHHVYLGTTAEHKFYRFIRNACLVDVHDPSTRIIFLTSTKTTTQYSILGNKFSILHTNHHFDVPAGLAATVYDFDDTILEMVEHHYTLNANLRILFEDYSAPLILAGINWLEIDTILTSLVVRYHPRVEVLRSFGRTEIICNLVANVRLKNAEITYIDDPNDPLHLSQITWTEHRPFRRKHARANPMFRLGEWRQWAEGLGDELAYPPNDPRSRRLWHELVGKASWVDTETLPGFVVTFSTKQVTWDWAVNLAEPSLGQETLSGTRTPSYARPNLWTNGKLIQIGNGEDTPMMDSLLNRINLLHATEIPPYRSHPDLQGRSEVVFLLETSQ</sequence>
<gene>
    <name evidence="1" type="ORF">RUM44_005654</name>
</gene>
<comment type="caution">
    <text evidence="1">The sequence shown here is derived from an EMBL/GenBank/DDBJ whole genome shotgun (WGS) entry which is preliminary data.</text>
</comment>
<reference evidence="1 2" key="1">
    <citation type="submission" date="2023-09" db="EMBL/GenBank/DDBJ databases">
        <title>Genomes of two closely related lineages of the louse Polyplax serrata with different host specificities.</title>
        <authorList>
            <person name="Martinu J."/>
            <person name="Tarabai H."/>
            <person name="Stefka J."/>
            <person name="Hypsa V."/>
        </authorList>
    </citation>
    <scope>NUCLEOTIDE SEQUENCE [LARGE SCALE GENOMIC DNA]</scope>
    <source>
        <strain evidence="1">98ZLc_SE</strain>
    </source>
</reference>
<protein>
    <submittedName>
        <fullName evidence="1">Uncharacterized protein</fullName>
    </submittedName>
</protein>
<evidence type="ECO:0000313" key="1">
    <source>
        <dbReference type="EMBL" id="KAK6616819.1"/>
    </source>
</evidence>
<dbReference type="EMBL" id="JAWJWF010000056">
    <property type="protein sequence ID" value="KAK6616819.1"/>
    <property type="molecule type" value="Genomic_DNA"/>
</dbReference>
<keyword evidence="2" id="KW-1185">Reference proteome</keyword>
<evidence type="ECO:0000313" key="2">
    <source>
        <dbReference type="Proteomes" id="UP001359485"/>
    </source>
</evidence>
<accession>A0ABR1AD38</accession>